<dbReference type="AlphaFoldDB" id="A0A552V7L7"/>
<protein>
    <recommendedName>
        <fullName evidence="3">PKD domain-containing protein</fullName>
    </recommendedName>
</protein>
<organism evidence="1 2">
    <name type="scientific">Flavobacterium zepuense</name>
    <dbReference type="NCBI Taxonomy" id="2593302"/>
    <lineage>
        <taxon>Bacteria</taxon>
        <taxon>Pseudomonadati</taxon>
        <taxon>Bacteroidota</taxon>
        <taxon>Flavobacteriia</taxon>
        <taxon>Flavobacteriales</taxon>
        <taxon>Flavobacteriaceae</taxon>
        <taxon>Flavobacterium</taxon>
    </lineage>
</organism>
<dbReference type="Proteomes" id="UP000320643">
    <property type="component" value="Unassembled WGS sequence"/>
</dbReference>
<evidence type="ECO:0000313" key="1">
    <source>
        <dbReference type="EMBL" id="TRW26440.1"/>
    </source>
</evidence>
<dbReference type="PROSITE" id="PS51257">
    <property type="entry name" value="PROKAR_LIPOPROTEIN"/>
    <property type="match status" value="1"/>
</dbReference>
<evidence type="ECO:0008006" key="3">
    <source>
        <dbReference type="Google" id="ProtNLM"/>
    </source>
</evidence>
<comment type="caution">
    <text evidence="1">The sequence shown here is derived from an EMBL/GenBank/DDBJ whole genome shotgun (WGS) entry which is preliminary data.</text>
</comment>
<gene>
    <name evidence="1" type="ORF">FMM05_03410</name>
</gene>
<proteinExistence type="predicted"/>
<dbReference type="EMBL" id="VJVZ01000002">
    <property type="protein sequence ID" value="TRW26440.1"/>
    <property type="molecule type" value="Genomic_DNA"/>
</dbReference>
<name>A0A552V7L7_9FLAO</name>
<evidence type="ECO:0000313" key="2">
    <source>
        <dbReference type="Proteomes" id="UP000320643"/>
    </source>
</evidence>
<accession>A0A552V7L7</accession>
<keyword evidence="2" id="KW-1185">Reference proteome</keyword>
<sequence length="298" mass="31480">MRNSCIAVIAAAFSLVSCTPDEVTEGNPLTQSNLDASFTSTSVQTVDGSGADVEVVSVTGSTDPNIQYHIWRVSNENGEYGNNNFGTKGGNTMQYTLDESGTYKIEHRVVGRIGGTNSVTEVIVTVALPEPPPVEEGPNLIASPNFETPSDWTVLNITAGAAWTFNEGSATISGTTGHQAIYQAIQVEAGKTYEFDMNVAGPGSANTWFEVYVSPTAPVQNNDYSAGGKRIQLNTWAGCATSAFDGLLSDEQCGEGDVSGNVITFETSQTVYFLIKCGSGDGNINSITVSNVTFHEVL</sequence>
<reference evidence="1 2" key="1">
    <citation type="submission" date="2019-07" db="EMBL/GenBank/DDBJ databases">
        <title>Flavobacterium sp. nov., isolated from glacier ice.</title>
        <authorList>
            <person name="Liu Q."/>
            <person name="Xin Y.-H."/>
        </authorList>
    </citation>
    <scope>NUCLEOTIDE SEQUENCE [LARGE SCALE GENOMIC DNA]</scope>
    <source>
        <strain evidence="1 2">ZT4R6</strain>
    </source>
</reference>